<feature type="compositionally biased region" description="Pro residues" evidence="1">
    <location>
        <begin position="262"/>
        <end position="278"/>
    </location>
</feature>
<dbReference type="EMBL" id="CM000833">
    <property type="protein sequence ID" value="EET03341.1"/>
    <property type="molecule type" value="Genomic_DNA"/>
</dbReference>
<reference evidence="2" key="1">
    <citation type="submission" date="2009-05" db="EMBL/GenBank/DDBJ databases">
        <authorList>
            <person name="Harkins D.M."/>
            <person name="DeShazer D."/>
            <person name="Woods D.E."/>
            <person name="Brinkac L.M."/>
            <person name="Brown K.A."/>
            <person name="Hung G.C."/>
            <person name="Tuanyok A."/>
            <person name="Zhang B."/>
            <person name="Nierman W.C."/>
        </authorList>
    </citation>
    <scope>NUCLEOTIDE SEQUENCE [LARGE SCALE GENOMIC DNA]</scope>
    <source>
        <strain evidence="2">1710a</strain>
    </source>
</reference>
<feature type="compositionally biased region" description="Basic and acidic residues" evidence="1">
    <location>
        <begin position="95"/>
        <end position="108"/>
    </location>
</feature>
<evidence type="ECO:0000313" key="2">
    <source>
        <dbReference type="EMBL" id="EET03341.1"/>
    </source>
</evidence>
<feature type="compositionally biased region" description="Low complexity" evidence="1">
    <location>
        <begin position="75"/>
        <end position="90"/>
    </location>
</feature>
<proteinExistence type="predicted"/>
<protein>
    <submittedName>
        <fullName evidence="2">Uncharacterized protein</fullName>
    </submittedName>
</protein>
<name>A0A0E1VTP8_BURPE</name>
<dbReference type="Proteomes" id="UP000001812">
    <property type="component" value="Chromosome II"/>
</dbReference>
<feature type="compositionally biased region" description="Basic residues" evidence="1">
    <location>
        <begin position="1"/>
        <end position="11"/>
    </location>
</feature>
<dbReference type="AlphaFoldDB" id="A0A0E1VTP8"/>
<dbReference type="HOGENOM" id="CLU_830738_0_0_4"/>
<evidence type="ECO:0000256" key="1">
    <source>
        <dbReference type="SAM" id="MobiDB-lite"/>
    </source>
</evidence>
<feature type="region of interest" description="Disordered" evidence="1">
    <location>
        <begin position="237"/>
        <end position="334"/>
    </location>
</feature>
<feature type="compositionally biased region" description="Basic residues" evidence="1">
    <location>
        <begin position="21"/>
        <end position="50"/>
    </location>
</feature>
<sequence length="334" mass="36270">MRRSRAARRSARPRDADIARARARRARAGSRRVGGRRASRQRHDARRGRRAPAAFGAGTLARRPGFARDPPAPASPSRADASGAARPSGARSHRDKSPHESDRLDRARHETIRRSLDFSSPLRRMNVPMLRAAPAALLLAVCAGTQAQPLAGSPSSAATANPAAQAPTRSRTPPDARSPALPAGSLASQTLSQHAPPDAKPQYTAPLQRNFAFAQDQSRQEECDELAATIDNLARHTQAATRSAPPALLAPSTANSQTPWKIPAPPVYEPPPSRPPPSANGHARPNYAPLPFDYRSRPWAQPYPATEQDAKEQRARSAQQIELETRYRQLHCRP</sequence>
<feature type="compositionally biased region" description="Low complexity" evidence="1">
    <location>
        <begin position="151"/>
        <end position="167"/>
    </location>
</feature>
<feature type="region of interest" description="Disordered" evidence="1">
    <location>
        <begin position="148"/>
        <end position="183"/>
    </location>
</feature>
<accession>A0A0E1VTP8</accession>
<gene>
    <name evidence="2" type="ORF">BURPS1710A_A1222</name>
</gene>
<feature type="region of interest" description="Disordered" evidence="1">
    <location>
        <begin position="1"/>
        <end position="108"/>
    </location>
</feature>
<organism evidence="2">
    <name type="scientific">Burkholderia pseudomallei 1710a</name>
    <dbReference type="NCBI Taxonomy" id="320371"/>
    <lineage>
        <taxon>Bacteria</taxon>
        <taxon>Pseudomonadati</taxon>
        <taxon>Pseudomonadota</taxon>
        <taxon>Betaproteobacteria</taxon>
        <taxon>Burkholderiales</taxon>
        <taxon>Burkholderiaceae</taxon>
        <taxon>Burkholderia</taxon>
        <taxon>pseudomallei group</taxon>
    </lineage>
</organism>
<feature type="compositionally biased region" description="Low complexity" evidence="1">
    <location>
        <begin position="239"/>
        <end position="254"/>
    </location>
</feature>